<dbReference type="Pfam" id="PF02481">
    <property type="entry name" value="DNA_processg_A"/>
    <property type="match status" value="1"/>
</dbReference>
<dbReference type="Proteomes" id="UP001595798">
    <property type="component" value="Unassembled WGS sequence"/>
</dbReference>
<comment type="caution">
    <text evidence="5">The sequence shown here is derived from an EMBL/GenBank/DDBJ whole genome shotgun (WGS) entry which is preliminary data.</text>
</comment>
<gene>
    <name evidence="5" type="primary">dprA</name>
    <name evidence="5" type="ORF">ACFOZ5_00945</name>
</gene>
<dbReference type="InterPro" id="IPR041614">
    <property type="entry name" value="DprA_WH"/>
</dbReference>
<feature type="domain" description="Smf/DprA SLOG" evidence="3">
    <location>
        <begin position="99"/>
        <end position="306"/>
    </location>
</feature>
<dbReference type="RefSeq" id="WP_379884824.1">
    <property type="nucleotide sequence ID" value="NZ_JBHSDI010000001.1"/>
</dbReference>
<organism evidence="5 6">
    <name type="scientific">Marinobacter lacisalsi</name>
    <dbReference type="NCBI Taxonomy" id="475979"/>
    <lineage>
        <taxon>Bacteria</taxon>
        <taxon>Pseudomonadati</taxon>
        <taxon>Pseudomonadota</taxon>
        <taxon>Gammaproteobacteria</taxon>
        <taxon>Pseudomonadales</taxon>
        <taxon>Marinobacteraceae</taxon>
        <taxon>Marinobacter</taxon>
    </lineage>
</organism>
<dbReference type="PANTHER" id="PTHR43022">
    <property type="entry name" value="PROTEIN SMF"/>
    <property type="match status" value="1"/>
</dbReference>
<dbReference type="EMBL" id="JBHSDI010000001">
    <property type="protein sequence ID" value="MFC4257591.1"/>
    <property type="molecule type" value="Genomic_DNA"/>
</dbReference>
<reference evidence="6" key="1">
    <citation type="journal article" date="2019" name="Int. J. Syst. Evol. Microbiol.">
        <title>The Global Catalogue of Microorganisms (GCM) 10K type strain sequencing project: providing services to taxonomists for standard genome sequencing and annotation.</title>
        <authorList>
            <consortium name="The Broad Institute Genomics Platform"/>
            <consortium name="The Broad Institute Genome Sequencing Center for Infectious Disease"/>
            <person name="Wu L."/>
            <person name="Ma J."/>
        </authorList>
    </citation>
    <scope>NUCLEOTIDE SEQUENCE [LARGE SCALE GENOMIC DNA]</scope>
    <source>
        <strain evidence="6">CECT 7297</strain>
    </source>
</reference>
<dbReference type="InterPro" id="IPR057666">
    <property type="entry name" value="DrpA_SLOG"/>
</dbReference>
<dbReference type="PANTHER" id="PTHR43022:SF1">
    <property type="entry name" value="PROTEIN SMF"/>
    <property type="match status" value="1"/>
</dbReference>
<dbReference type="Gene3D" id="1.10.10.10">
    <property type="entry name" value="Winged helix-like DNA-binding domain superfamily/Winged helix DNA-binding domain"/>
    <property type="match status" value="1"/>
</dbReference>
<name>A0ABV8QDS4_9GAMM</name>
<dbReference type="InterPro" id="IPR003488">
    <property type="entry name" value="DprA"/>
</dbReference>
<keyword evidence="6" id="KW-1185">Reference proteome</keyword>
<evidence type="ECO:0000256" key="1">
    <source>
        <dbReference type="ARBA" id="ARBA00006525"/>
    </source>
</evidence>
<evidence type="ECO:0000313" key="6">
    <source>
        <dbReference type="Proteomes" id="UP001595798"/>
    </source>
</evidence>
<accession>A0ABV8QDS4</accession>
<dbReference type="NCBIfam" id="TIGR00732">
    <property type="entry name" value="dprA"/>
    <property type="match status" value="1"/>
</dbReference>
<evidence type="ECO:0000313" key="5">
    <source>
        <dbReference type="EMBL" id="MFC4257591.1"/>
    </source>
</evidence>
<comment type="similarity">
    <text evidence="1">Belongs to the DprA/Smf family.</text>
</comment>
<feature type="domain" description="DprA winged helix" evidence="4">
    <location>
        <begin position="339"/>
        <end position="399"/>
    </location>
</feature>
<feature type="region of interest" description="Disordered" evidence="2">
    <location>
        <begin position="313"/>
        <end position="335"/>
    </location>
</feature>
<dbReference type="InterPro" id="IPR036388">
    <property type="entry name" value="WH-like_DNA-bd_sf"/>
</dbReference>
<evidence type="ECO:0000256" key="2">
    <source>
        <dbReference type="SAM" id="MobiDB-lite"/>
    </source>
</evidence>
<proteinExistence type="inferred from homology"/>
<dbReference type="Pfam" id="PF17782">
    <property type="entry name" value="WHD_DprA"/>
    <property type="match status" value="1"/>
</dbReference>
<evidence type="ECO:0000259" key="4">
    <source>
        <dbReference type="Pfam" id="PF17782"/>
    </source>
</evidence>
<dbReference type="Gene3D" id="3.40.50.450">
    <property type="match status" value="1"/>
</dbReference>
<dbReference type="SUPFAM" id="SSF102405">
    <property type="entry name" value="MCP/YpsA-like"/>
    <property type="match status" value="1"/>
</dbReference>
<sequence>MPLSVSAPDTAFLSSPSAPWLLLGLLPRFSGKRWLAVCDAFADPLEFLDASTATQKAFGAGAEARAVMAAWQRKDLDFPPLAAIATVFDTCRQQAIELLGWGSERYPEPLRHIQDAPAVLYVRGRTELLSQPQLAIVGSRNATRAGLDHAWQFAGALTEKGYAVTSGLAQGVDGAAHAGALAAGGDTVAVVGTGADVIYPRSHKALTGQIVEQGVLVSEYPPGTGPKAGHFPRRNRIISGLSRGILVVEAGLRSGSLITARLALEQGREVFAIPGSIHNPLARGCHSLIRQGAKLVETVDDIEEELAAWWNRPVEASPASDPVPGTRPRPQPELFATAPEPAPTPEHLDQREIAVLNALGYDPSSTDQLCAATGLPADQLMQSLLLLEMEGLVESAPGGYLRVF</sequence>
<protein>
    <submittedName>
        <fullName evidence="5">DNA-processing protein DprA</fullName>
    </submittedName>
</protein>
<evidence type="ECO:0000259" key="3">
    <source>
        <dbReference type="Pfam" id="PF02481"/>
    </source>
</evidence>